<dbReference type="PANTHER" id="PTHR28359">
    <property type="entry name" value="ASHWIN"/>
    <property type="match status" value="1"/>
</dbReference>
<name>A0ABN9AVY5_9NEOB</name>
<evidence type="ECO:0000313" key="7">
    <source>
        <dbReference type="Proteomes" id="UP001162483"/>
    </source>
</evidence>
<dbReference type="EMBL" id="CATNWA010001429">
    <property type="protein sequence ID" value="CAI9540226.1"/>
    <property type="molecule type" value="Genomic_DNA"/>
</dbReference>
<dbReference type="Proteomes" id="UP001162483">
    <property type="component" value="Unassembled WGS sequence"/>
</dbReference>
<evidence type="ECO:0000256" key="5">
    <source>
        <dbReference type="SAM" id="MobiDB-lite"/>
    </source>
</evidence>
<evidence type="ECO:0000256" key="3">
    <source>
        <dbReference type="ARBA" id="ARBA00015134"/>
    </source>
</evidence>
<keyword evidence="4" id="KW-0539">Nucleus</keyword>
<evidence type="ECO:0000256" key="4">
    <source>
        <dbReference type="ARBA" id="ARBA00023242"/>
    </source>
</evidence>
<dbReference type="Pfam" id="PF15323">
    <property type="entry name" value="Ashwin"/>
    <property type="match status" value="1"/>
</dbReference>
<evidence type="ECO:0000313" key="6">
    <source>
        <dbReference type="EMBL" id="CAI9540226.1"/>
    </source>
</evidence>
<reference evidence="6" key="1">
    <citation type="submission" date="2023-05" db="EMBL/GenBank/DDBJ databases">
        <authorList>
            <person name="Stuckert A."/>
        </authorList>
    </citation>
    <scope>NUCLEOTIDE SEQUENCE</scope>
</reference>
<feature type="compositionally biased region" description="Basic and acidic residues" evidence="5">
    <location>
        <begin position="73"/>
        <end position="87"/>
    </location>
</feature>
<organism evidence="6 7">
    <name type="scientific">Staurois parvus</name>
    <dbReference type="NCBI Taxonomy" id="386267"/>
    <lineage>
        <taxon>Eukaryota</taxon>
        <taxon>Metazoa</taxon>
        <taxon>Chordata</taxon>
        <taxon>Craniata</taxon>
        <taxon>Vertebrata</taxon>
        <taxon>Euteleostomi</taxon>
        <taxon>Amphibia</taxon>
        <taxon>Batrachia</taxon>
        <taxon>Anura</taxon>
        <taxon>Neobatrachia</taxon>
        <taxon>Ranoidea</taxon>
        <taxon>Ranidae</taxon>
        <taxon>Staurois</taxon>
    </lineage>
</organism>
<protein>
    <recommendedName>
        <fullName evidence="3">Ashwin</fullName>
    </recommendedName>
</protein>
<sequence length="127" mass="14465">MAQVGGRSVAMGQDCDLFLHPELLSKDFLLLSLGQKNIVVEDSERDKEKLTEIFVQHAMPLPQRALPKSRWGKMMESKRGEEKHTEPQKSCNAESGRKRPLIVFDGSSTNTSIKVEKDRKWRHSSET</sequence>
<dbReference type="InterPro" id="IPR024887">
    <property type="entry name" value="Ashwin"/>
</dbReference>
<comment type="subcellular location">
    <subcellularLocation>
        <location evidence="1">Nucleus</location>
    </subcellularLocation>
</comment>
<evidence type="ECO:0000256" key="1">
    <source>
        <dbReference type="ARBA" id="ARBA00004123"/>
    </source>
</evidence>
<keyword evidence="7" id="KW-1185">Reference proteome</keyword>
<evidence type="ECO:0000256" key="2">
    <source>
        <dbReference type="ARBA" id="ARBA00007855"/>
    </source>
</evidence>
<accession>A0ABN9AVY5</accession>
<comment type="caution">
    <text evidence="6">The sequence shown here is derived from an EMBL/GenBank/DDBJ whole genome shotgun (WGS) entry which is preliminary data.</text>
</comment>
<proteinExistence type="inferred from homology"/>
<comment type="similarity">
    <text evidence="2">Belongs to the ashwin family.</text>
</comment>
<dbReference type="PANTHER" id="PTHR28359:SF1">
    <property type="entry name" value="ASHWIN"/>
    <property type="match status" value="1"/>
</dbReference>
<feature type="compositionally biased region" description="Basic and acidic residues" evidence="5">
    <location>
        <begin position="114"/>
        <end position="127"/>
    </location>
</feature>
<gene>
    <name evidence="6" type="ORF">SPARVUS_LOCUS1712593</name>
</gene>
<feature type="region of interest" description="Disordered" evidence="5">
    <location>
        <begin position="65"/>
        <end position="127"/>
    </location>
</feature>